<sequence length="64" mass="7217">MFGSLLTLIILVFLVQKVIIIYKSKAAEYLIKYKSLKQADLPFTTLTPTVPPVCNCNQCQVKIN</sequence>
<proteinExistence type="predicted"/>
<comment type="caution">
    <text evidence="1">The sequence shown here is derived from an EMBL/GenBank/DDBJ whole genome shotgun (WGS) entry which is preliminary data.</text>
</comment>
<dbReference type="EMBL" id="PFQK01000013">
    <property type="protein sequence ID" value="PJC82252.1"/>
    <property type="molecule type" value="Genomic_DNA"/>
</dbReference>
<name>A0A2M8GNW6_9BACT</name>
<reference evidence="2" key="1">
    <citation type="submission" date="2017-09" db="EMBL/GenBank/DDBJ databases">
        <title>Depth-based differentiation of microbial function through sediment-hosted aquifers and enrichment of novel symbionts in the deep terrestrial subsurface.</title>
        <authorList>
            <person name="Probst A.J."/>
            <person name="Ladd B."/>
            <person name="Jarett J.K."/>
            <person name="Geller-Mcgrath D.E."/>
            <person name="Sieber C.M.K."/>
            <person name="Emerson J.B."/>
            <person name="Anantharaman K."/>
            <person name="Thomas B.C."/>
            <person name="Malmstrom R."/>
            <person name="Stieglmeier M."/>
            <person name="Klingl A."/>
            <person name="Woyke T."/>
            <person name="Ryan C.M."/>
            <person name="Banfield J.F."/>
        </authorList>
    </citation>
    <scope>NUCLEOTIDE SEQUENCE [LARGE SCALE GENOMIC DNA]</scope>
</reference>
<evidence type="ECO:0000313" key="2">
    <source>
        <dbReference type="Proteomes" id="UP000229370"/>
    </source>
</evidence>
<dbReference type="AlphaFoldDB" id="A0A2M8GNW6"/>
<evidence type="ECO:0000313" key="1">
    <source>
        <dbReference type="EMBL" id="PJC82252.1"/>
    </source>
</evidence>
<gene>
    <name evidence="1" type="ORF">CO007_00480</name>
</gene>
<organism evidence="1 2">
    <name type="scientific">Candidatus Roizmanbacteria bacterium CG_4_8_14_3_um_filter_36_10</name>
    <dbReference type="NCBI Taxonomy" id="1974834"/>
    <lineage>
        <taxon>Bacteria</taxon>
        <taxon>Candidatus Roizmaniibacteriota</taxon>
    </lineage>
</organism>
<protein>
    <submittedName>
        <fullName evidence="1">Uncharacterized protein</fullName>
    </submittedName>
</protein>
<accession>A0A2M8GNW6</accession>
<dbReference type="Proteomes" id="UP000229370">
    <property type="component" value="Unassembled WGS sequence"/>
</dbReference>